<feature type="non-terminal residue" evidence="2">
    <location>
        <position position="1"/>
    </location>
</feature>
<sequence length="136" mass="15123">PKGTKTRESSCPYLLSSETTAKGTGLEKSAGKEDLVELDSNLALFEDMPRCSISGSRGSRRPVSRPSVSPSTLKYHYSHRFPTYSVERKARFRPRVRPAVGRHPVASSSRHRFVRRAIGARRGRRAVGLCPFVPGR</sequence>
<protein>
    <submittedName>
        <fullName evidence="2">Uncharacterized protein</fullName>
    </submittedName>
</protein>
<feature type="region of interest" description="Disordered" evidence="1">
    <location>
        <begin position="1"/>
        <end position="31"/>
    </location>
</feature>
<dbReference type="EMBL" id="VUJU01010525">
    <property type="protein sequence ID" value="KAF0713951.1"/>
    <property type="molecule type" value="Genomic_DNA"/>
</dbReference>
<evidence type="ECO:0000313" key="2">
    <source>
        <dbReference type="EMBL" id="KAF0713951.1"/>
    </source>
</evidence>
<dbReference type="OrthoDB" id="6629957at2759"/>
<dbReference type="AlphaFoldDB" id="A0A6G0VY94"/>
<reference evidence="2 3" key="1">
    <citation type="submission" date="2019-08" db="EMBL/GenBank/DDBJ databases">
        <title>Whole genome of Aphis craccivora.</title>
        <authorList>
            <person name="Voronova N.V."/>
            <person name="Shulinski R.S."/>
            <person name="Bandarenka Y.V."/>
            <person name="Zhorov D.G."/>
            <person name="Warner D."/>
        </authorList>
    </citation>
    <scope>NUCLEOTIDE SEQUENCE [LARGE SCALE GENOMIC DNA]</scope>
    <source>
        <strain evidence="2">180601</strain>
        <tissue evidence="2">Whole Body</tissue>
    </source>
</reference>
<gene>
    <name evidence="2" type="ORF">FWK35_00033699</name>
</gene>
<keyword evidence="3" id="KW-1185">Reference proteome</keyword>
<name>A0A6G0VY94_APHCR</name>
<evidence type="ECO:0000256" key="1">
    <source>
        <dbReference type="SAM" id="MobiDB-lite"/>
    </source>
</evidence>
<accession>A0A6G0VY94</accession>
<proteinExistence type="predicted"/>
<evidence type="ECO:0000313" key="3">
    <source>
        <dbReference type="Proteomes" id="UP000478052"/>
    </source>
</evidence>
<comment type="caution">
    <text evidence="2">The sequence shown here is derived from an EMBL/GenBank/DDBJ whole genome shotgun (WGS) entry which is preliminary data.</text>
</comment>
<feature type="non-terminal residue" evidence="2">
    <location>
        <position position="136"/>
    </location>
</feature>
<dbReference type="Proteomes" id="UP000478052">
    <property type="component" value="Unassembled WGS sequence"/>
</dbReference>
<organism evidence="2 3">
    <name type="scientific">Aphis craccivora</name>
    <name type="common">Cowpea aphid</name>
    <dbReference type="NCBI Taxonomy" id="307492"/>
    <lineage>
        <taxon>Eukaryota</taxon>
        <taxon>Metazoa</taxon>
        <taxon>Ecdysozoa</taxon>
        <taxon>Arthropoda</taxon>
        <taxon>Hexapoda</taxon>
        <taxon>Insecta</taxon>
        <taxon>Pterygota</taxon>
        <taxon>Neoptera</taxon>
        <taxon>Paraneoptera</taxon>
        <taxon>Hemiptera</taxon>
        <taxon>Sternorrhyncha</taxon>
        <taxon>Aphidomorpha</taxon>
        <taxon>Aphidoidea</taxon>
        <taxon>Aphididae</taxon>
        <taxon>Aphidini</taxon>
        <taxon>Aphis</taxon>
        <taxon>Aphis</taxon>
    </lineage>
</organism>
<feature type="region of interest" description="Disordered" evidence="1">
    <location>
        <begin position="53"/>
        <end position="72"/>
    </location>
</feature>